<dbReference type="eggNOG" id="KOG4476">
    <property type="taxonomic scope" value="Eukaryota"/>
</dbReference>
<feature type="compositionally biased region" description="Polar residues" evidence="1">
    <location>
        <begin position="224"/>
        <end position="233"/>
    </location>
</feature>
<dbReference type="EMBL" id="GL996524">
    <property type="protein sequence ID" value="EGV63406.1"/>
    <property type="molecule type" value="Genomic_DNA"/>
</dbReference>
<reference evidence="2 3" key="1">
    <citation type="journal article" date="2011" name="Proc. Natl. Acad. Sci. U.S.A.">
        <title>Comparative genomics of xylose-fermenting fungi for enhanced biofuel production.</title>
        <authorList>
            <person name="Wohlbach D.J."/>
            <person name="Kuo A."/>
            <person name="Sato T.K."/>
            <person name="Potts K.M."/>
            <person name="Salamov A.A."/>
            <person name="LaButti K.M."/>
            <person name="Sun H."/>
            <person name="Clum A."/>
            <person name="Pangilinan J.L."/>
            <person name="Lindquist E.A."/>
            <person name="Lucas S."/>
            <person name="Lapidus A."/>
            <person name="Jin M."/>
            <person name="Gunawan C."/>
            <person name="Balan V."/>
            <person name="Dale B.E."/>
            <person name="Jeffries T.W."/>
            <person name="Zinkel R."/>
            <person name="Barry K.W."/>
            <person name="Grigoriev I.V."/>
            <person name="Gasch A.P."/>
        </authorList>
    </citation>
    <scope>NUCLEOTIDE SEQUENCE [LARGE SCALE GENOMIC DNA]</scope>
    <source>
        <strain evidence="3">ATCC 10573 / BCRC 21748 / CBS 615 / JCM 9827 / NBRC 10315 / NRRL Y-1498 / VKM Y-70</strain>
    </source>
</reference>
<accession>G3B681</accession>
<dbReference type="HOGENOM" id="CLU_739661_0_0_1"/>
<evidence type="ECO:0000256" key="1">
    <source>
        <dbReference type="SAM" id="MobiDB-lite"/>
    </source>
</evidence>
<dbReference type="Proteomes" id="UP000000707">
    <property type="component" value="Unassembled WGS sequence"/>
</dbReference>
<sequence>MYIIPELNNQANPRNLKIETYNGRIKTLKDALLILEGSRLGYLPKIKRRLNGLEREFIKPNTVFAWNETECGMKRWTDGKNWSASKVLGPFLVYKELDSDKATIKKNGLIKQSFSLTTKQHEKLHLIGYYQDIEDADIPCPSTDPRLKDLKLNGNIYQEYLLYYDQYSNYEQAEQPVLMYSGYPYAVSYYQPGLAPAGVAPVSAPSSISAPSAMSAPSSISGPTPTQLPVNHSPSVSNIPYQSLMGLRTMRSSVQGSPVTVAEPHPHPSFQAHQPQQYHYPTQQGQYLPPQSPYYQYSVYPGYFYSTGNTVDASVPEAYQHSHLDRFPAIPRSKAPEVVGGIYASTVAGGKKSPTTRIGDNETLKILDKGFSSK</sequence>
<dbReference type="PANTHER" id="PTHR28027">
    <property type="entry name" value="TRANSCRIPTIONAL REGULATOR MIT1"/>
    <property type="match status" value="1"/>
</dbReference>
<feature type="compositionally biased region" description="Low complexity" evidence="1">
    <location>
        <begin position="213"/>
        <end position="223"/>
    </location>
</feature>
<evidence type="ECO:0000313" key="3">
    <source>
        <dbReference type="Proteomes" id="UP000000707"/>
    </source>
</evidence>
<dbReference type="OrthoDB" id="5572844at2759"/>
<organism evidence="3">
    <name type="scientific">Candida tenuis (strain ATCC 10573 / BCRC 21748 / CBS 615 / JCM 9827 / NBRC 10315 / NRRL Y-1498 / VKM Y-70)</name>
    <name type="common">Yeast</name>
    <name type="synonym">Yamadazyma tenuis</name>
    <dbReference type="NCBI Taxonomy" id="590646"/>
    <lineage>
        <taxon>Eukaryota</taxon>
        <taxon>Fungi</taxon>
        <taxon>Dikarya</taxon>
        <taxon>Ascomycota</taxon>
        <taxon>Saccharomycotina</taxon>
        <taxon>Pichiomycetes</taxon>
        <taxon>Debaryomycetaceae</taxon>
        <taxon>Yamadazyma</taxon>
    </lineage>
</organism>
<proteinExistence type="predicted"/>
<dbReference type="AlphaFoldDB" id="G3B681"/>
<keyword evidence="3" id="KW-1185">Reference proteome</keyword>
<evidence type="ECO:0008006" key="4">
    <source>
        <dbReference type="Google" id="ProtNLM"/>
    </source>
</evidence>
<dbReference type="Pfam" id="PF09729">
    <property type="entry name" value="Gti1_Pac2"/>
    <property type="match status" value="1"/>
</dbReference>
<dbReference type="InterPro" id="IPR018608">
    <property type="entry name" value="Gti1/Pac2"/>
</dbReference>
<gene>
    <name evidence="2" type="ORF">CANTEDRAFT_94161</name>
</gene>
<dbReference type="GO" id="GO:0003677">
    <property type="term" value="F:DNA binding"/>
    <property type="evidence" value="ECO:0007669"/>
    <property type="project" value="TreeGrafter"/>
</dbReference>
<feature type="region of interest" description="Disordered" evidence="1">
    <location>
        <begin position="213"/>
        <end position="233"/>
    </location>
</feature>
<protein>
    <recommendedName>
        <fullName evidence="4">cAMP-independent regulatory protein pac2</fullName>
    </recommendedName>
</protein>
<dbReference type="PANTHER" id="PTHR28027:SF1">
    <property type="entry name" value="CAMP INDEPENDENT REGULATORY PROTEIN (AFU_ORTHOLOGUE AFUA_3G09640)"/>
    <property type="match status" value="1"/>
</dbReference>
<evidence type="ECO:0000313" key="2">
    <source>
        <dbReference type="EMBL" id="EGV63406.1"/>
    </source>
</evidence>
<name>G3B681_CANTC</name>